<feature type="transmembrane region" description="Helical" evidence="1">
    <location>
        <begin position="123"/>
        <end position="140"/>
    </location>
</feature>
<name>A0A482XMZ3_LAOST</name>
<proteinExistence type="predicted"/>
<dbReference type="EMBL" id="QKKF02004090">
    <property type="protein sequence ID" value="RZF47515.1"/>
    <property type="molecule type" value="Genomic_DNA"/>
</dbReference>
<evidence type="ECO:0000313" key="3">
    <source>
        <dbReference type="Proteomes" id="UP000291343"/>
    </source>
</evidence>
<reference evidence="2 3" key="1">
    <citation type="journal article" date="2017" name="Gigascience">
        <title>Genome sequence of the small brown planthopper, Laodelphax striatellus.</title>
        <authorList>
            <person name="Zhu J."/>
            <person name="Jiang F."/>
            <person name="Wang X."/>
            <person name="Yang P."/>
            <person name="Bao Y."/>
            <person name="Zhao W."/>
            <person name="Wang W."/>
            <person name="Lu H."/>
            <person name="Wang Q."/>
            <person name="Cui N."/>
            <person name="Li J."/>
            <person name="Chen X."/>
            <person name="Luo L."/>
            <person name="Yu J."/>
            <person name="Kang L."/>
            <person name="Cui F."/>
        </authorList>
    </citation>
    <scope>NUCLEOTIDE SEQUENCE [LARGE SCALE GENOMIC DNA]</scope>
    <source>
        <strain evidence="2">Lst14</strain>
    </source>
</reference>
<keyword evidence="3" id="KW-1185">Reference proteome</keyword>
<accession>A0A482XMZ3</accession>
<dbReference type="AlphaFoldDB" id="A0A482XMZ3"/>
<organism evidence="2 3">
    <name type="scientific">Laodelphax striatellus</name>
    <name type="common">Small brown planthopper</name>
    <name type="synonym">Delphax striatella</name>
    <dbReference type="NCBI Taxonomy" id="195883"/>
    <lineage>
        <taxon>Eukaryota</taxon>
        <taxon>Metazoa</taxon>
        <taxon>Ecdysozoa</taxon>
        <taxon>Arthropoda</taxon>
        <taxon>Hexapoda</taxon>
        <taxon>Insecta</taxon>
        <taxon>Pterygota</taxon>
        <taxon>Neoptera</taxon>
        <taxon>Paraneoptera</taxon>
        <taxon>Hemiptera</taxon>
        <taxon>Auchenorrhyncha</taxon>
        <taxon>Fulgoroidea</taxon>
        <taxon>Delphacidae</taxon>
        <taxon>Criomorphinae</taxon>
        <taxon>Laodelphax</taxon>
    </lineage>
</organism>
<feature type="transmembrane region" description="Helical" evidence="1">
    <location>
        <begin position="56"/>
        <end position="72"/>
    </location>
</feature>
<dbReference type="InParanoid" id="A0A482XMZ3"/>
<dbReference type="Proteomes" id="UP000291343">
    <property type="component" value="Unassembled WGS sequence"/>
</dbReference>
<keyword evidence="1" id="KW-1133">Transmembrane helix</keyword>
<feature type="transmembrane region" description="Helical" evidence="1">
    <location>
        <begin position="179"/>
        <end position="207"/>
    </location>
</feature>
<evidence type="ECO:0008006" key="4">
    <source>
        <dbReference type="Google" id="ProtNLM"/>
    </source>
</evidence>
<protein>
    <recommendedName>
        <fullName evidence="4">Odorant receptor</fullName>
    </recommendedName>
</protein>
<keyword evidence="1" id="KW-0812">Transmembrane</keyword>
<comment type="caution">
    <text evidence="2">The sequence shown here is derived from an EMBL/GenBank/DDBJ whole genome shotgun (WGS) entry which is preliminary data.</text>
</comment>
<gene>
    <name evidence="2" type="ORF">LSTR_LSTR014154</name>
</gene>
<evidence type="ECO:0000256" key="1">
    <source>
        <dbReference type="SAM" id="Phobius"/>
    </source>
</evidence>
<feature type="transmembrane region" description="Helical" evidence="1">
    <location>
        <begin position="21"/>
        <end position="44"/>
    </location>
</feature>
<evidence type="ECO:0000313" key="2">
    <source>
        <dbReference type="EMBL" id="RZF47515.1"/>
    </source>
</evidence>
<keyword evidence="1" id="KW-0472">Membrane</keyword>
<sequence length="273" mass="32370">MSQSTQLLRKYNYLLSYDNSYNTLAFLAFVTMFVLININLANAINIEFGNAEKSTNGMIDILVNCILFSNLIRRMMNKEEAIELIDVIEKQLQLDRIEFVGKEKVWLKIEKTFRERREHAERMARNLFMVLSVLGFLMVTRNKIKSIFKLDSNELKNESTKWPTPYISYFSPDFDKLSFFIYMYVLQSILPTLFIMEGIVSLSSFYLSTEKILTDFEIFYILLDNLSEQFSNEDEYCLNGWQDKIYGIHTSSIFVNLRRDMRRIVNFHQNINR</sequence>